<evidence type="ECO:0000313" key="3">
    <source>
        <dbReference type="Proteomes" id="UP001056384"/>
    </source>
</evidence>
<evidence type="ECO:0000256" key="1">
    <source>
        <dbReference type="SAM" id="MobiDB-lite"/>
    </source>
</evidence>
<keyword evidence="3" id="KW-1185">Reference proteome</keyword>
<dbReference type="EMBL" id="CP099421">
    <property type="protein sequence ID" value="USW52648.1"/>
    <property type="molecule type" value="Genomic_DNA"/>
</dbReference>
<name>A0A9Q9AV25_9PEZI</name>
<dbReference type="OrthoDB" id="5229512at2759"/>
<dbReference type="AlphaFoldDB" id="A0A9Q9AV25"/>
<proteinExistence type="predicted"/>
<organism evidence="2 3">
    <name type="scientific">Septoria linicola</name>
    <dbReference type="NCBI Taxonomy" id="215465"/>
    <lineage>
        <taxon>Eukaryota</taxon>
        <taxon>Fungi</taxon>
        <taxon>Dikarya</taxon>
        <taxon>Ascomycota</taxon>
        <taxon>Pezizomycotina</taxon>
        <taxon>Dothideomycetes</taxon>
        <taxon>Dothideomycetidae</taxon>
        <taxon>Mycosphaerellales</taxon>
        <taxon>Mycosphaerellaceae</taxon>
        <taxon>Septoria</taxon>
    </lineage>
</organism>
<sequence>MSIDLAWPEGRRGHTRASSQSTGRPSPSLHTGDTAQMMESTEALPRTHLLSLPAEIREEIYRILLGPAASRRYHDDEYTSYNYWPALQVLRTNRQIYLEARKIFRDLNVFACIETPWPEAQSHVSIEGHVPIIVADERAGKFNGHRLNITIDAPEHSSLNWETQRFVILADDIAKFTEMWMYSSLTHPGLNEHLRLKLELRDPYTPDGEEKTMPKALQRKLLLPFAMVKSLNRASNSEGTIITGSPKPYSSVEQELRKLQAEPHKSPEHCLREATRLKFEGNAELAKGDCQAALRLYNDAWRAMHIVIKGKKRRIHGDAWFARELYEEPFRGKNGQTERLLLRVHLVANTCAVYLKLKEWELTRYWGMRSISMLREAMGTDDRQLLAPEEEAVTAFPAAAQMGKIYYRTAVANKELGDEGEARRLLRVARIYLPDDEAVKREVAATALQLGGPAPYPWSPTP</sequence>
<dbReference type="Gene3D" id="1.25.40.10">
    <property type="entry name" value="Tetratricopeptide repeat domain"/>
    <property type="match status" value="1"/>
</dbReference>
<reference evidence="2" key="1">
    <citation type="submission" date="2022-06" db="EMBL/GenBank/DDBJ databases">
        <title>Complete genome sequences of two strains of the flax pathogen Septoria linicola.</title>
        <authorList>
            <person name="Lapalu N."/>
            <person name="Simon A."/>
            <person name="Demenou B."/>
            <person name="Paumier D."/>
            <person name="Guillot M.-P."/>
            <person name="Gout L."/>
            <person name="Valade R."/>
        </authorList>
    </citation>
    <scope>NUCLEOTIDE SEQUENCE</scope>
    <source>
        <strain evidence="2">SE15195</strain>
    </source>
</reference>
<feature type="region of interest" description="Disordered" evidence="1">
    <location>
        <begin position="1"/>
        <end position="33"/>
    </location>
</feature>
<protein>
    <submittedName>
        <fullName evidence="2">Tetratricopeptide-like helical domain superfamily</fullName>
    </submittedName>
</protein>
<gene>
    <name evidence="2" type="ORF">Slin15195_G059670</name>
</gene>
<accession>A0A9Q9AV25</accession>
<evidence type="ECO:0000313" key="2">
    <source>
        <dbReference type="EMBL" id="USW52648.1"/>
    </source>
</evidence>
<dbReference type="InterPro" id="IPR011990">
    <property type="entry name" value="TPR-like_helical_dom_sf"/>
</dbReference>
<feature type="compositionally biased region" description="Polar residues" evidence="1">
    <location>
        <begin position="16"/>
        <end position="33"/>
    </location>
</feature>
<dbReference type="SUPFAM" id="SSF48452">
    <property type="entry name" value="TPR-like"/>
    <property type="match status" value="1"/>
</dbReference>
<dbReference type="Proteomes" id="UP001056384">
    <property type="component" value="Chromosome 4"/>
</dbReference>